<keyword evidence="1" id="KW-0560">Oxidoreductase</keyword>
<dbReference type="SUPFAM" id="SSF51430">
    <property type="entry name" value="NAD(P)-linked oxidoreductase"/>
    <property type="match status" value="1"/>
</dbReference>
<dbReference type="Gene3D" id="3.20.20.100">
    <property type="entry name" value="NADP-dependent oxidoreductase domain"/>
    <property type="match status" value="1"/>
</dbReference>
<dbReference type="Pfam" id="PF00248">
    <property type="entry name" value="Aldo_ket_red"/>
    <property type="match status" value="1"/>
</dbReference>
<keyword evidence="4" id="KW-1185">Reference proteome</keyword>
<protein>
    <submittedName>
        <fullName evidence="3">Aldo/keto reductase</fullName>
    </submittedName>
</protein>
<feature type="domain" description="NADP-dependent oxidoreductase" evidence="2">
    <location>
        <begin position="17"/>
        <end position="317"/>
    </location>
</feature>
<dbReference type="RefSeq" id="WP_010267892.1">
    <property type="nucleotide sequence ID" value="NZ_JAVRET010000107.1"/>
</dbReference>
<reference evidence="4" key="1">
    <citation type="submission" date="2023-07" db="EMBL/GenBank/DDBJ databases">
        <title>30 novel species of actinomycetes from the DSMZ collection.</title>
        <authorList>
            <person name="Nouioui I."/>
        </authorList>
    </citation>
    <scope>NUCLEOTIDE SEQUENCE [LARGE SCALE GENOMIC DNA]</scope>
    <source>
        <strain evidence="4">DSM 41979</strain>
    </source>
</reference>
<evidence type="ECO:0000259" key="2">
    <source>
        <dbReference type="Pfam" id="PF00248"/>
    </source>
</evidence>
<dbReference type="EMBL" id="JAVRET010000107">
    <property type="protein sequence ID" value="MDT0413024.1"/>
    <property type="molecule type" value="Genomic_DNA"/>
</dbReference>
<dbReference type="InterPro" id="IPR036812">
    <property type="entry name" value="NAD(P)_OxRdtase_dom_sf"/>
</dbReference>
<proteinExistence type="predicted"/>
<dbReference type="InterPro" id="IPR020471">
    <property type="entry name" value="AKR"/>
</dbReference>
<evidence type="ECO:0000313" key="4">
    <source>
        <dbReference type="Proteomes" id="UP001183610"/>
    </source>
</evidence>
<dbReference type="Proteomes" id="UP001183610">
    <property type="component" value="Unassembled WGS sequence"/>
</dbReference>
<sequence>MKYRTFGRNNGLRVSEIGLGTGLLGTHPGVDGISRPGEGTAHARALFEAYAEAGGNFIDTAEGYQGGESERLVDQLLGKDREDFVIATKYAVGATRTEGHARLGNSRKAMMTAVDNSLRRLGTDYIDLYWLHAHDAVTPIEEILRGLDDLVRAGKVLYGGLGNFPAWRIARGQALAAQHGWAPVSAVTHEYGVAERGAEREVIPMAEALGIGFGAWSPLGSGFLTGTGTEEPRLPHWTRTGRPTTADLAVREAVIEVAARHGATPAQVGLAWVLDRARRSPTGIVPITSAPTADAFRENLRALELSLDAEDFTRLNGAGDFVLGEPHDHNRVGEEYVTAADLIRPAIPAA</sequence>
<dbReference type="InterPro" id="IPR023210">
    <property type="entry name" value="NADP_OxRdtase_dom"/>
</dbReference>
<organism evidence="3 4">
    <name type="scientific">Streptomyces evansiae</name>
    <dbReference type="NCBI Taxonomy" id="3075535"/>
    <lineage>
        <taxon>Bacteria</taxon>
        <taxon>Bacillati</taxon>
        <taxon>Actinomycetota</taxon>
        <taxon>Actinomycetes</taxon>
        <taxon>Kitasatosporales</taxon>
        <taxon>Streptomycetaceae</taxon>
        <taxon>Streptomyces</taxon>
    </lineage>
</organism>
<dbReference type="PANTHER" id="PTHR43364">
    <property type="entry name" value="NADH-SPECIFIC METHYLGLYOXAL REDUCTASE-RELATED"/>
    <property type="match status" value="1"/>
</dbReference>
<accession>A0ABU2RCF5</accession>
<name>A0ABU2RCF5_9ACTN</name>
<evidence type="ECO:0000256" key="1">
    <source>
        <dbReference type="ARBA" id="ARBA00023002"/>
    </source>
</evidence>
<dbReference type="InterPro" id="IPR050523">
    <property type="entry name" value="AKR_Detox_Biosynth"/>
</dbReference>
<evidence type="ECO:0000313" key="3">
    <source>
        <dbReference type="EMBL" id="MDT0413024.1"/>
    </source>
</evidence>
<dbReference type="PRINTS" id="PR00069">
    <property type="entry name" value="ALDKETRDTASE"/>
</dbReference>
<gene>
    <name evidence="3" type="ORF">RM698_28760</name>
</gene>
<comment type="caution">
    <text evidence="3">The sequence shown here is derived from an EMBL/GenBank/DDBJ whole genome shotgun (WGS) entry which is preliminary data.</text>
</comment>
<dbReference type="PANTHER" id="PTHR43364:SF4">
    <property type="entry name" value="NAD(P)-LINKED OXIDOREDUCTASE SUPERFAMILY PROTEIN"/>
    <property type="match status" value="1"/>
</dbReference>